<proteinExistence type="predicted"/>
<dbReference type="Proteomes" id="UP000001861">
    <property type="component" value="Unassembled WGS sequence"/>
</dbReference>
<dbReference type="KEGG" id="cci:CC1G_08155"/>
<sequence>MSTSSEPGVPIVIDRQDSTHSQTTATERSLDATEYFIQVQSPPVSEAGDAESLRLSEDGEVDEVQPHREETVAIKGEEVKFEEPPHEPAMPSARAGHARPLRHRSSSRFSAASLRSHRAHLYRASTLDRSSTWDLESLGEPFVAVDPYQKPNSKRARSTSLLTDRSKSDVEEEPWSTPVTYAPMTVPHDRKGTLGSVYEEETRILSRESLHSREPFIPHPIRRSSRQFHRSPSPGHFHDVSDTEGEDEVFEPVRFENLPASLNFYDDAYATRYQHNHNHFIQKRYSPGSNDTIDELPLHNASTAISSLPGNDATKLDWLKYILRTVYLYVLLGLPSLYFSRVAAIFSDASLDILLMKQLTLDSASTRRLDLYGTPPSPRYSKLKRSWHHFIDSLIKEWKTLNIVSVLLLSAILALLQIESANADPWVHYAALCSLICALVSLLMGCMYIIRFNTMRKTYKAVAWAQELKRDHVGLLWNVWILLALPVVWLAWSLIFYVTCIVVYMWRGDLENPPKPFSAQATLAIRCTISCTLGIPVVYGGIVTKTFIGFGAPMDRRFNEQVEDWMRRKAIFRHSDENFHPGAWNEGLHKREPKVSVVPVTSSDASTTLRPGMARRLSSRSERQLNQKVRFDVPASPSTSPSTLPSTATFVEESVPPTFGRGLSSSPVPLYPDRAESPPPQRRKPRPMAPNIPLSHESSSLAHSQSTSSHSPTPRTPVRSLPTLPLDDSQPPSQREFRSNSPVGRELADHTIDEARESSERMNQDPVTEDPVVVLLSDPEYASFLGHSPHPIQYGDHIYPTMAHLFEAMKFMEQYPELLEEALYLKFMQHPDLRDLLVETHPRTICSPGVDAIFSSDVRQPEDVPSSEVYCALLAQVRERIRESERLVTT</sequence>
<gene>
    <name evidence="3" type="ORF">CC1G_08155</name>
</gene>
<name>A8NZ46_COPC7</name>
<feature type="transmembrane region" description="Helical" evidence="2">
    <location>
        <begin position="326"/>
        <end position="347"/>
    </location>
</feature>
<accession>A8NZ46</accession>
<protein>
    <submittedName>
        <fullName evidence="3">Uncharacterized protein</fullName>
    </submittedName>
</protein>
<dbReference type="OrthoDB" id="3062801at2759"/>
<evidence type="ECO:0000313" key="4">
    <source>
        <dbReference type="Proteomes" id="UP000001861"/>
    </source>
</evidence>
<keyword evidence="2" id="KW-0812">Transmembrane</keyword>
<feature type="transmembrane region" description="Helical" evidence="2">
    <location>
        <begin position="426"/>
        <end position="450"/>
    </location>
</feature>
<feature type="region of interest" description="Disordered" evidence="1">
    <location>
        <begin position="601"/>
        <end position="748"/>
    </location>
</feature>
<feature type="compositionally biased region" description="Low complexity" evidence="1">
    <location>
        <begin position="634"/>
        <end position="649"/>
    </location>
</feature>
<dbReference type="eggNOG" id="ENOG502SMR7">
    <property type="taxonomic scope" value="Eukaryota"/>
</dbReference>
<evidence type="ECO:0000256" key="1">
    <source>
        <dbReference type="SAM" id="MobiDB-lite"/>
    </source>
</evidence>
<feature type="region of interest" description="Disordered" evidence="1">
    <location>
        <begin position="1"/>
        <end position="28"/>
    </location>
</feature>
<dbReference type="AlphaFoldDB" id="A8NZ46"/>
<comment type="caution">
    <text evidence="3">The sequence shown here is derived from an EMBL/GenBank/DDBJ whole genome shotgun (WGS) entry which is preliminary data.</text>
</comment>
<feature type="compositionally biased region" description="Basic and acidic residues" evidence="1">
    <location>
        <begin position="619"/>
        <end position="631"/>
    </location>
</feature>
<feature type="transmembrane region" description="Helical" evidence="2">
    <location>
        <begin position="479"/>
        <end position="506"/>
    </location>
</feature>
<feature type="region of interest" description="Disordered" evidence="1">
    <location>
        <begin position="224"/>
        <end position="243"/>
    </location>
</feature>
<evidence type="ECO:0000256" key="2">
    <source>
        <dbReference type="SAM" id="Phobius"/>
    </source>
</evidence>
<dbReference type="HOGENOM" id="CLU_324395_0_0_1"/>
<feature type="compositionally biased region" description="Low complexity" evidence="1">
    <location>
        <begin position="695"/>
        <end position="717"/>
    </location>
</feature>
<dbReference type="Gene3D" id="1.10.357.40">
    <property type="entry name" value="YbiA-like"/>
    <property type="match status" value="1"/>
</dbReference>
<dbReference type="EMBL" id="AACS02000005">
    <property type="protein sequence ID" value="EAU84225.2"/>
    <property type="molecule type" value="Genomic_DNA"/>
</dbReference>
<dbReference type="InParanoid" id="A8NZ46"/>
<dbReference type="RefSeq" id="XP_001837601.2">
    <property type="nucleotide sequence ID" value="XM_001837549.2"/>
</dbReference>
<dbReference type="VEuPathDB" id="FungiDB:CC1G_08155"/>
<feature type="transmembrane region" description="Helical" evidence="2">
    <location>
        <begin position="401"/>
        <end position="420"/>
    </location>
</feature>
<keyword evidence="2" id="KW-1133">Transmembrane helix</keyword>
<feature type="region of interest" description="Disordered" evidence="1">
    <location>
        <begin position="41"/>
        <end position="66"/>
    </location>
</feature>
<reference evidence="3 4" key="1">
    <citation type="journal article" date="2010" name="Proc. Natl. Acad. Sci. U.S.A.">
        <title>Insights into evolution of multicellular fungi from the assembled chromosomes of the mushroom Coprinopsis cinerea (Coprinus cinereus).</title>
        <authorList>
            <person name="Stajich J.E."/>
            <person name="Wilke S.K."/>
            <person name="Ahren D."/>
            <person name="Au C.H."/>
            <person name="Birren B.W."/>
            <person name="Borodovsky M."/>
            <person name="Burns C."/>
            <person name="Canback B."/>
            <person name="Casselton L.A."/>
            <person name="Cheng C.K."/>
            <person name="Deng J."/>
            <person name="Dietrich F.S."/>
            <person name="Fargo D.C."/>
            <person name="Farman M.L."/>
            <person name="Gathman A.C."/>
            <person name="Goldberg J."/>
            <person name="Guigo R."/>
            <person name="Hoegger P.J."/>
            <person name="Hooker J.B."/>
            <person name="Huggins A."/>
            <person name="James T.Y."/>
            <person name="Kamada T."/>
            <person name="Kilaru S."/>
            <person name="Kodira C."/>
            <person name="Kues U."/>
            <person name="Kupfer D."/>
            <person name="Kwan H.S."/>
            <person name="Lomsadze A."/>
            <person name="Li W."/>
            <person name="Lilly W.W."/>
            <person name="Ma L.J."/>
            <person name="Mackey A.J."/>
            <person name="Manning G."/>
            <person name="Martin F."/>
            <person name="Muraguchi H."/>
            <person name="Natvig D.O."/>
            <person name="Palmerini H."/>
            <person name="Ramesh M.A."/>
            <person name="Rehmeyer C.J."/>
            <person name="Roe B.A."/>
            <person name="Shenoy N."/>
            <person name="Stanke M."/>
            <person name="Ter-Hovhannisyan V."/>
            <person name="Tunlid A."/>
            <person name="Velagapudi R."/>
            <person name="Vision T.J."/>
            <person name="Zeng Q."/>
            <person name="Zolan M.E."/>
            <person name="Pukkila P.J."/>
        </authorList>
    </citation>
    <scope>NUCLEOTIDE SEQUENCE [LARGE SCALE GENOMIC DNA]</scope>
    <source>
        <strain evidence="4">Okayama-7 / 130 / ATCC MYA-4618 / FGSC 9003</strain>
    </source>
</reference>
<dbReference type="InterPro" id="IPR037238">
    <property type="entry name" value="YbiA-like_sf"/>
</dbReference>
<feature type="region of interest" description="Disordered" evidence="1">
    <location>
        <begin position="149"/>
        <end position="188"/>
    </location>
</feature>
<organism evidence="3 4">
    <name type="scientific">Coprinopsis cinerea (strain Okayama-7 / 130 / ATCC MYA-4618 / FGSC 9003)</name>
    <name type="common">Inky cap fungus</name>
    <name type="synonym">Hormographiella aspergillata</name>
    <dbReference type="NCBI Taxonomy" id="240176"/>
    <lineage>
        <taxon>Eukaryota</taxon>
        <taxon>Fungi</taxon>
        <taxon>Dikarya</taxon>
        <taxon>Basidiomycota</taxon>
        <taxon>Agaricomycotina</taxon>
        <taxon>Agaricomycetes</taxon>
        <taxon>Agaricomycetidae</taxon>
        <taxon>Agaricales</taxon>
        <taxon>Agaricineae</taxon>
        <taxon>Psathyrellaceae</taxon>
        <taxon>Coprinopsis</taxon>
    </lineage>
</organism>
<dbReference type="InterPro" id="IPR012816">
    <property type="entry name" value="NADAR"/>
</dbReference>
<keyword evidence="4" id="KW-1185">Reference proteome</keyword>
<evidence type="ECO:0000313" key="3">
    <source>
        <dbReference type="EMBL" id="EAU84225.2"/>
    </source>
</evidence>
<dbReference type="CDD" id="cd15457">
    <property type="entry name" value="NADAR"/>
    <property type="match status" value="1"/>
</dbReference>
<dbReference type="STRING" id="240176.A8NZ46"/>
<dbReference type="SUPFAM" id="SSF143990">
    <property type="entry name" value="YbiA-like"/>
    <property type="match status" value="1"/>
</dbReference>
<dbReference type="GeneID" id="6014161"/>
<keyword evidence="2" id="KW-0472">Membrane</keyword>